<keyword evidence="2" id="KW-1185">Reference proteome</keyword>
<dbReference type="EMBL" id="RJVU01069130">
    <property type="protein sequence ID" value="ROI74453.1"/>
    <property type="molecule type" value="Genomic_DNA"/>
</dbReference>
<dbReference type="Proteomes" id="UP000281406">
    <property type="component" value="Unassembled WGS sequence"/>
</dbReference>
<reference evidence="1 2" key="1">
    <citation type="submission" date="2018-10" db="EMBL/GenBank/DDBJ databases">
        <title>Genome assembly for a Yunnan-Guizhou Plateau 3E fish, Anabarilius grahami (Regan), and its evolutionary and genetic applications.</title>
        <authorList>
            <person name="Jiang W."/>
        </authorList>
    </citation>
    <scope>NUCLEOTIDE SEQUENCE [LARGE SCALE GENOMIC DNA]</scope>
    <source>
        <strain evidence="1">AG-KIZ</strain>
        <tissue evidence="1">Muscle</tissue>
    </source>
</reference>
<comment type="caution">
    <text evidence="1">The sequence shown here is derived from an EMBL/GenBank/DDBJ whole genome shotgun (WGS) entry which is preliminary data.</text>
</comment>
<evidence type="ECO:0000313" key="2">
    <source>
        <dbReference type="Proteomes" id="UP000281406"/>
    </source>
</evidence>
<name>A0A3N0XQ68_ANAGA</name>
<accession>A0A3N0XQ68</accession>
<organism evidence="1 2">
    <name type="scientific">Anabarilius grahami</name>
    <name type="common">Kanglang fish</name>
    <name type="synonym">Barilius grahami</name>
    <dbReference type="NCBI Taxonomy" id="495550"/>
    <lineage>
        <taxon>Eukaryota</taxon>
        <taxon>Metazoa</taxon>
        <taxon>Chordata</taxon>
        <taxon>Craniata</taxon>
        <taxon>Vertebrata</taxon>
        <taxon>Euteleostomi</taxon>
        <taxon>Actinopterygii</taxon>
        <taxon>Neopterygii</taxon>
        <taxon>Teleostei</taxon>
        <taxon>Ostariophysi</taxon>
        <taxon>Cypriniformes</taxon>
        <taxon>Xenocyprididae</taxon>
        <taxon>Xenocypridinae</taxon>
        <taxon>Xenocypridinae incertae sedis</taxon>
        <taxon>Anabarilius</taxon>
    </lineage>
</organism>
<proteinExistence type="predicted"/>
<protein>
    <submittedName>
        <fullName evidence="1">Uncharacterized protein</fullName>
    </submittedName>
</protein>
<gene>
    <name evidence="1" type="ORF">DPX16_22002</name>
</gene>
<dbReference type="AlphaFoldDB" id="A0A3N0XQ68"/>
<evidence type="ECO:0000313" key="1">
    <source>
        <dbReference type="EMBL" id="ROI74453.1"/>
    </source>
</evidence>
<dbReference type="OrthoDB" id="6155932at2759"/>
<sequence length="90" mass="10385">MEKHKKTVKKSYRVNSPKMPGTVIWRNCHPFITDLCELTAVSWSAADPALLPKSSYLNIVRYLVYGINAHTSEQFKNYKSLEAPRHFICD</sequence>